<dbReference type="NCBIfam" id="NF033664">
    <property type="entry name" value="PACE_transport"/>
    <property type="match status" value="1"/>
</dbReference>
<organism evidence="3 4">
    <name type="scientific">Litoribrevibacter euphylliae</name>
    <dbReference type="NCBI Taxonomy" id="1834034"/>
    <lineage>
        <taxon>Bacteria</taxon>
        <taxon>Pseudomonadati</taxon>
        <taxon>Pseudomonadota</taxon>
        <taxon>Gammaproteobacteria</taxon>
        <taxon>Oceanospirillales</taxon>
        <taxon>Oceanospirillaceae</taxon>
        <taxon>Litoribrevibacter</taxon>
    </lineage>
</organism>
<evidence type="ECO:0000313" key="4">
    <source>
        <dbReference type="Proteomes" id="UP001595476"/>
    </source>
</evidence>
<feature type="transmembrane region" description="Helical" evidence="1">
    <location>
        <begin position="102"/>
        <end position="126"/>
    </location>
</feature>
<accession>A0ABV7HB92</accession>
<name>A0ABV7HB92_9GAMM</name>
<feature type="domain" description="Chlorhexidine efflux transporter" evidence="2">
    <location>
        <begin position="2"/>
        <end position="63"/>
    </location>
</feature>
<comment type="caution">
    <text evidence="3">The sequence shown here is derived from an EMBL/GenBank/DDBJ whole genome shotgun (WGS) entry which is preliminary data.</text>
</comment>
<feature type="transmembrane region" description="Helical" evidence="1">
    <location>
        <begin position="34"/>
        <end position="54"/>
    </location>
</feature>
<protein>
    <submittedName>
        <fullName evidence="3">PACE efflux transporter</fullName>
    </submittedName>
</protein>
<reference evidence="4" key="1">
    <citation type="journal article" date="2019" name="Int. J. Syst. Evol. Microbiol.">
        <title>The Global Catalogue of Microorganisms (GCM) 10K type strain sequencing project: providing services to taxonomists for standard genome sequencing and annotation.</title>
        <authorList>
            <consortium name="The Broad Institute Genomics Platform"/>
            <consortium name="The Broad Institute Genome Sequencing Center for Infectious Disease"/>
            <person name="Wu L."/>
            <person name="Ma J."/>
        </authorList>
    </citation>
    <scope>NUCLEOTIDE SEQUENCE [LARGE SCALE GENOMIC DNA]</scope>
    <source>
        <strain evidence="4">KCTC 52438</strain>
    </source>
</reference>
<evidence type="ECO:0000256" key="1">
    <source>
        <dbReference type="SAM" id="Phobius"/>
    </source>
</evidence>
<gene>
    <name evidence="3" type="ORF">ACFOEK_09150</name>
</gene>
<dbReference type="EMBL" id="JBHRSZ010000004">
    <property type="protein sequence ID" value="MFC3151189.1"/>
    <property type="molecule type" value="Genomic_DNA"/>
</dbReference>
<dbReference type="RefSeq" id="WP_386719488.1">
    <property type="nucleotide sequence ID" value="NZ_JBHRSZ010000004.1"/>
</dbReference>
<evidence type="ECO:0000259" key="2">
    <source>
        <dbReference type="Pfam" id="PF05232"/>
    </source>
</evidence>
<dbReference type="Proteomes" id="UP001595476">
    <property type="component" value="Unassembled WGS sequence"/>
</dbReference>
<sequence>MSKSERVFHSILFEVVALVILSALAFLVTGRDPMHLTGLALSLSLIAMAWNYVFNILFDRAFGQDRASRGLRIRIGHAVLFELGMLIFSFPVIMWVMDMGFWNVLLMDIGVVVFFLIYAVSFNWIYDVIRHKWFVNVGQKAGLSL</sequence>
<keyword evidence="4" id="KW-1185">Reference proteome</keyword>
<feature type="domain" description="Chlorhexidine efflux transporter" evidence="2">
    <location>
        <begin position="69"/>
        <end position="131"/>
    </location>
</feature>
<dbReference type="Pfam" id="PF05232">
    <property type="entry name" value="BTP"/>
    <property type="match status" value="2"/>
</dbReference>
<keyword evidence="1" id="KW-1133">Transmembrane helix</keyword>
<proteinExistence type="predicted"/>
<keyword evidence="1" id="KW-0812">Transmembrane</keyword>
<keyword evidence="1" id="KW-0472">Membrane</keyword>
<feature type="transmembrane region" description="Helical" evidence="1">
    <location>
        <begin position="7"/>
        <end position="28"/>
    </location>
</feature>
<dbReference type="InterPro" id="IPR058208">
    <property type="entry name" value="PACE"/>
</dbReference>
<dbReference type="InterPro" id="IPR007896">
    <property type="entry name" value="BTP_bacteria"/>
</dbReference>
<evidence type="ECO:0000313" key="3">
    <source>
        <dbReference type="EMBL" id="MFC3151189.1"/>
    </source>
</evidence>
<feature type="transmembrane region" description="Helical" evidence="1">
    <location>
        <begin position="75"/>
        <end position="96"/>
    </location>
</feature>